<sequence>MKYRGHFTFIDLAWKDVETFYSFTKPFGDNLIFYLHSDTFEHAHDDFRIHAEEFKNLNLRRNPCAPAEQVVKCVNDCINQVLLKRLNCGLPFVNSTLPKCTTLYQTMENYAHIIFTFFELAITFEILSM</sequence>
<dbReference type="Proteomes" id="UP000014500">
    <property type="component" value="Unassembled WGS sequence"/>
</dbReference>
<protein>
    <submittedName>
        <fullName evidence="1">Uncharacterized protein</fullName>
    </submittedName>
</protein>
<dbReference type="EMBL" id="JH431648">
    <property type="status" value="NOT_ANNOTATED_CDS"/>
    <property type="molecule type" value="Genomic_DNA"/>
</dbReference>
<evidence type="ECO:0000313" key="1">
    <source>
        <dbReference type="EnsemblMetazoa" id="SMAR005917-PA"/>
    </source>
</evidence>
<dbReference type="PhylomeDB" id="T1IXI4"/>
<dbReference type="EnsemblMetazoa" id="SMAR005917-RA">
    <property type="protein sequence ID" value="SMAR005917-PA"/>
    <property type="gene ID" value="SMAR005917"/>
</dbReference>
<accession>T1IXI4</accession>
<name>T1IXI4_STRMM</name>
<keyword evidence="2" id="KW-1185">Reference proteome</keyword>
<reference evidence="2" key="1">
    <citation type="submission" date="2011-05" db="EMBL/GenBank/DDBJ databases">
        <authorList>
            <person name="Richards S.R."/>
            <person name="Qu J."/>
            <person name="Jiang H."/>
            <person name="Jhangiani S.N."/>
            <person name="Agravi P."/>
            <person name="Goodspeed R."/>
            <person name="Gross S."/>
            <person name="Mandapat C."/>
            <person name="Jackson L."/>
            <person name="Mathew T."/>
            <person name="Pu L."/>
            <person name="Thornton R."/>
            <person name="Saada N."/>
            <person name="Wilczek-Boney K.B."/>
            <person name="Lee S."/>
            <person name="Kovar C."/>
            <person name="Wu Y."/>
            <person name="Scherer S.E."/>
            <person name="Worley K.C."/>
            <person name="Muzny D.M."/>
            <person name="Gibbs R."/>
        </authorList>
    </citation>
    <scope>NUCLEOTIDE SEQUENCE</scope>
    <source>
        <strain evidence="2">Brora</strain>
    </source>
</reference>
<evidence type="ECO:0000313" key="2">
    <source>
        <dbReference type="Proteomes" id="UP000014500"/>
    </source>
</evidence>
<dbReference type="HOGENOM" id="CLU_1951483_0_0_1"/>
<dbReference type="AlphaFoldDB" id="T1IXI4"/>
<reference evidence="1" key="2">
    <citation type="submission" date="2015-02" db="UniProtKB">
        <authorList>
            <consortium name="EnsemblMetazoa"/>
        </authorList>
    </citation>
    <scope>IDENTIFICATION</scope>
</reference>
<proteinExistence type="predicted"/>
<organism evidence="1 2">
    <name type="scientific">Strigamia maritima</name>
    <name type="common">European centipede</name>
    <name type="synonym">Geophilus maritimus</name>
    <dbReference type="NCBI Taxonomy" id="126957"/>
    <lineage>
        <taxon>Eukaryota</taxon>
        <taxon>Metazoa</taxon>
        <taxon>Ecdysozoa</taxon>
        <taxon>Arthropoda</taxon>
        <taxon>Myriapoda</taxon>
        <taxon>Chilopoda</taxon>
        <taxon>Pleurostigmophora</taxon>
        <taxon>Geophilomorpha</taxon>
        <taxon>Linotaeniidae</taxon>
        <taxon>Strigamia</taxon>
    </lineage>
</organism>